<evidence type="ECO:0000313" key="3">
    <source>
        <dbReference type="EMBL" id="KAG7086306.1"/>
    </source>
</evidence>
<gene>
    <name evidence="3" type="ORF">E1B28_002270</name>
</gene>
<evidence type="ECO:0000256" key="1">
    <source>
        <dbReference type="SAM" id="MobiDB-lite"/>
    </source>
</evidence>
<sequence length="176" mass="20123">MKLTLSGDHLNSTYADESGRVLYKVHTTSTLPGGSTTVTKLLPDDIPRREDESGSGCRGDRFAHFARVDWKSYHIFAHGEEIATKKLFRREGWKRHRVFVGEDGKEYKWVLGPRHSELQLNDGSRTQVAKFHQRNILGIFGEKKSAVLEIFPAGETMIDAIMLTFVYVETARRREK</sequence>
<dbReference type="Pfam" id="PF20236">
    <property type="entry name" value="DUF6593"/>
    <property type="match status" value="1"/>
</dbReference>
<accession>A0A9P7RMB4</accession>
<organism evidence="3 4">
    <name type="scientific">Marasmius oreades</name>
    <name type="common">fairy-ring Marasmius</name>
    <dbReference type="NCBI Taxonomy" id="181124"/>
    <lineage>
        <taxon>Eukaryota</taxon>
        <taxon>Fungi</taxon>
        <taxon>Dikarya</taxon>
        <taxon>Basidiomycota</taxon>
        <taxon>Agaricomycotina</taxon>
        <taxon>Agaricomycetes</taxon>
        <taxon>Agaricomycetidae</taxon>
        <taxon>Agaricales</taxon>
        <taxon>Marasmiineae</taxon>
        <taxon>Marasmiaceae</taxon>
        <taxon>Marasmius</taxon>
    </lineage>
</organism>
<protein>
    <recommendedName>
        <fullName evidence="2">DUF6593 domain-containing protein</fullName>
    </recommendedName>
</protein>
<dbReference type="Proteomes" id="UP001049176">
    <property type="component" value="Chromosome 10"/>
</dbReference>
<reference evidence="3" key="1">
    <citation type="journal article" date="2021" name="Genome Biol. Evol.">
        <title>The assembled and annotated genome of the fairy-ring fungus Marasmius oreades.</title>
        <authorList>
            <person name="Hiltunen M."/>
            <person name="Ament-Velasquez S.L."/>
            <person name="Johannesson H."/>
        </authorList>
    </citation>
    <scope>NUCLEOTIDE SEQUENCE</scope>
    <source>
        <strain evidence="3">03SP1</strain>
    </source>
</reference>
<evidence type="ECO:0000259" key="2">
    <source>
        <dbReference type="Pfam" id="PF20236"/>
    </source>
</evidence>
<dbReference type="AlphaFoldDB" id="A0A9P7RMB4"/>
<dbReference type="RefSeq" id="XP_043002777.1">
    <property type="nucleotide sequence ID" value="XM_043159178.1"/>
</dbReference>
<dbReference type="EMBL" id="CM032190">
    <property type="protein sequence ID" value="KAG7086306.1"/>
    <property type="molecule type" value="Genomic_DNA"/>
</dbReference>
<dbReference type="OrthoDB" id="3360976at2759"/>
<dbReference type="InterPro" id="IPR046528">
    <property type="entry name" value="DUF6593"/>
</dbReference>
<proteinExistence type="predicted"/>
<comment type="caution">
    <text evidence="3">The sequence shown here is derived from an EMBL/GenBank/DDBJ whole genome shotgun (WGS) entry which is preliminary data.</text>
</comment>
<feature type="domain" description="DUF6593" evidence="2">
    <location>
        <begin position="9"/>
        <end position="174"/>
    </location>
</feature>
<dbReference type="GeneID" id="66071346"/>
<feature type="region of interest" description="Disordered" evidence="1">
    <location>
        <begin position="34"/>
        <end position="56"/>
    </location>
</feature>
<evidence type="ECO:0000313" key="4">
    <source>
        <dbReference type="Proteomes" id="UP001049176"/>
    </source>
</evidence>
<dbReference type="KEGG" id="more:E1B28_002270"/>
<feature type="compositionally biased region" description="Basic and acidic residues" evidence="1">
    <location>
        <begin position="42"/>
        <end position="56"/>
    </location>
</feature>
<name>A0A9P7RMB4_9AGAR</name>
<keyword evidence="4" id="KW-1185">Reference proteome</keyword>